<organism evidence="1 2">
    <name type="scientific">Chelonia mydas</name>
    <name type="common">Green sea-turtle</name>
    <name type="synonym">Chelonia agassizi</name>
    <dbReference type="NCBI Taxonomy" id="8469"/>
    <lineage>
        <taxon>Eukaryota</taxon>
        <taxon>Metazoa</taxon>
        <taxon>Chordata</taxon>
        <taxon>Craniata</taxon>
        <taxon>Vertebrata</taxon>
        <taxon>Euteleostomi</taxon>
        <taxon>Archelosauria</taxon>
        <taxon>Testudinata</taxon>
        <taxon>Testudines</taxon>
        <taxon>Cryptodira</taxon>
        <taxon>Durocryptodira</taxon>
        <taxon>Americhelydia</taxon>
        <taxon>Chelonioidea</taxon>
        <taxon>Cheloniidae</taxon>
        <taxon>Chelonia</taxon>
    </lineage>
</organism>
<proteinExistence type="predicted"/>
<evidence type="ECO:0000313" key="1">
    <source>
        <dbReference type="EMBL" id="EMP40373.1"/>
    </source>
</evidence>
<dbReference type="AlphaFoldDB" id="M7C780"/>
<dbReference type="EMBL" id="KB513064">
    <property type="protein sequence ID" value="EMP40373.1"/>
    <property type="molecule type" value="Genomic_DNA"/>
</dbReference>
<sequence>MSNSRWEVSSIATEIKFSGDTMQSTKSWNCKASLEVEEAEAMPHADQVINQELINDDPNFLEPLDSLALLEEATRAETGFLVFGSNDLRKHDGLEAKAPLSRSTCSLFFLFVHSEHESLANRTPRRRVAFPEAHKAL</sequence>
<gene>
    <name evidence="1" type="ORF">UY3_02369</name>
</gene>
<protein>
    <submittedName>
        <fullName evidence="1">Uncharacterized protein</fullName>
    </submittedName>
</protein>
<name>M7C780_CHEMY</name>
<reference evidence="2" key="1">
    <citation type="journal article" date="2013" name="Nat. Genet.">
        <title>The draft genomes of soft-shell turtle and green sea turtle yield insights into the development and evolution of the turtle-specific body plan.</title>
        <authorList>
            <person name="Wang Z."/>
            <person name="Pascual-Anaya J."/>
            <person name="Zadissa A."/>
            <person name="Li W."/>
            <person name="Niimura Y."/>
            <person name="Huang Z."/>
            <person name="Li C."/>
            <person name="White S."/>
            <person name="Xiong Z."/>
            <person name="Fang D."/>
            <person name="Wang B."/>
            <person name="Ming Y."/>
            <person name="Chen Y."/>
            <person name="Zheng Y."/>
            <person name="Kuraku S."/>
            <person name="Pignatelli M."/>
            <person name="Herrero J."/>
            <person name="Beal K."/>
            <person name="Nozawa M."/>
            <person name="Li Q."/>
            <person name="Wang J."/>
            <person name="Zhang H."/>
            <person name="Yu L."/>
            <person name="Shigenobu S."/>
            <person name="Wang J."/>
            <person name="Liu J."/>
            <person name="Flicek P."/>
            <person name="Searle S."/>
            <person name="Wang J."/>
            <person name="Kuratani S."/>
            <person name="Yin Y."/>
            <person name="Aken B."/>
            <person name="Zhang G."/>
            <person name="Irie N."/>
        </authorList>
    </citation>
    <scope>NUCLEOTIDE SEQUENCE [LARGE SCALE GENOMIC DNA]</scope>
</reference>
<accession>M7C780</accession>
<keyword evidence="2" id="KW-1185">Reference proteome</keyword>
<dbReference type="Proteomes" id="UP000031443">
    <property type="component" value="Unassembled WGS sequence"/>
</dbReference>
<evidence type="ECO:0000313" key="2">
    <source>
        <dbReference type="Proteomes" id="UP000031443"/>
    </source>
</evidence>